<protein>
    <recommendedName>
        <fullName evidence="3">Glyoxalase/bleomycin resistance protein/dioxygenase</fullName>
    </recommendedName>
</protein>
<keyword evidence="2" id="KW-1185">Reference proteome</keyword>
<evidence type="ECO:0000313" key="2">
    <source>
        <dbReference type="Proteomes" id="UP000218702"/>
    </source>
</evidence>
<name>A0A1Z4UZ80_9CYAN</name>
<proteinExistence type="predicted"/>
<organism evidence="1 2">
    <name type="scientific">Dolichospermum compactum NIES-806</name>
    <dbReference type="NCBI Taxonomy" id="1973481"/>
    <lineage>
        <taxon>Bacteria</taxon>
        <taxon>Bacillati</taxon>
        <taxon>Cyanobacteriota</taxon>
        <taxon>Cyanophyceae</taxon>
        <taxon>Nostocales</taxon>
        <taxon>Aphanizomenonaceae</taxon>
        <taxon>Dolichospermum</taxon>
        <taxon>Dolichospermum compactum</taxon>
    </lineage>
</organism>
<sequence>MNEEDNLKLIIIIFPPHATEELYFYDPNGFMIKIRCDPN</sequence>
<evidence type="ECO:0008006" key="3">
    <source>
        <dbReference type="Google" id="ProtNLM"/>
    </source>
</evidence>
<gene>
    <name evidence="1" type="ORF">NIES806_06590</name>
</gene>
<dbReference type="EMBL" id="AP018316">
    <property type="protein sequence ID" value="BAZ84473.1"/>
    <property type="molecule type" value="Genomic_DNA"/>
</dbReference>
<reference evidence="1 2" key="1">
    <citation type="submission" date="2017-06" db="EMBL/GenBank/DDBJ databases">
        <title>Genome sequencing of cyanobaciteial culture collection at National Institute for Environmental Studies (NIES).</title>
        <authorList>
            <person name="Hirose Y."/>
            <person name="Shimura Y."/>
            <person name="Fujisawa T."/>
            <person name="Nakamura Y."/>
            <person name="Kawachi M."/>
        </authorList>
    </citation>
    <scope>NUCLEOTIDE SEQUENCE [LARGE SCALE GENOMIC DNA]</scope>
    <source>
        <strain evidence="1 2">NIES-806</strain>
    </source>
</reference>
<evidence type="ECO:0000313" key="1">
    <source>
        <dbReference type="EMBL" id="BAZ84473.1"/>
    </source>
</evidence>
<accession>A0A1Z4UZ80</accession>
<dbReference type="KEGG" id="dcm:NIES806_06590"/>
<dbReference type="AlphaFoldDB" id="A0A1Z4UZ80"/>
<dbReference type="Proteomes" id="UP000218702">
    <property type="component" value="Chromosome"/>
</dbReference>